<dbReference type="PANTHER" id="PTHR33885:SF3">
    <property type="entry name" value="PHAGE SHOCK PROTEIN C"/>
    <property type="match status" value="1"/>
</dbReference>
<evidence type="ECO:0000313" key="9">
    <source>
        <dbReference type="Proteomes" id="UP001596527"/>
    </source>
</evidence>
<dbReference type="Proteomes" id="UP001596527">
    <property type="component" value="Unassembled WGS sequence"/>
</dbReference>
<dbReference type="InterPro" id="IPR007168">
    <property type="entry name" value="Phageshock_PspC_N"/>
</dbReference>
<feature type="transmembrane region" description="Helical" evidence="6">
    <location>
        <begin position="32"/>
        <end position="55"/>
    </location>
</feature>
<keyword evidence="3 6" id="KW-0812">Transmembrane</keyword>
<organism evidence="8 9">
    <name type="scientific">Schaalia naturae</name>
    <dbReference type="NCBI Taxonomy" id="635203"/>
    <lineage>
        <taxon>Bacteria</taxon>
        <taxon>Bacillati</taxon>
        <taxon>Actinomycetota</taxon>
        <taxon>Actinomycetes</taxon>
        <taxon>Actinomycetales</taxon>
        <taxon>Actinomycetaceae</taxon>
        <taxon>Schaalia</taxon>
    </lineage>
</organism>
<dbReference type="RefSeq" id="WP_291499563.1">
    <property type="nucleotide sequence ID" value="NZ_JBHTEF010000001.1"/>
</dbReference>
<keyword evidence="2" id="KW-1003">Cell membrane</keyword>
<proteinExistence type="predicted"/>
<keyword evidence="9" id="KW-1185">Reference proteome</keyword>
<dbReference type="Pfam" id="PF04024">
    <property type="entry name" value="PspC"/>
    <property type="match status" value="1"/>
</dbReference>
<keyword evidence="4 6" id="KW-1133">Transmembrane helix</keyword>
<evidence type="ECO:0000256" key="6">
    <source>
        <dbReference type="SAM" id="Phobius"/>
    </source>
</evidence>
<sequence>MALTRSSTDKILGGVCGGIARSSGLTPATVRLLTVLVGLTPVPVIPIYLVLWLALPAE</sequence>
<evidence type="ECO:0000256" key="1">
    <source>
        <dbReference type="ARBA" id="ARBA00004162"/>
    </source>
</evidence>
<evidence type="ECO:0000256" key="2">
    <source>
        <dbReference type="ARBA" id="ARBA00022475"/>
    </source>
</evidence>
<gene>
    <name evidence="8" type="ORF">ACFQWG_12840</name>
</gene>
<name>A0ABW2SQF2_9ACTO</name>
<evidence type="ECO:0000256" key="3">
    <source>
        <dbReference type="ARBA" id="ARBA00022692"/>
    </source>
</evidence>
<feature type="domain" description="Phage shock protein PspC N-terminal" evidence="7">
    <location>
        <begin position="3"/>
        <end position="58"/>
    </location>
</feature>
<dbReference type="InterPro" id="IPR052027">
    <property type="entry name" value="PspC"/>
</dbReference>
<dbReference type="EMBL" id="JBHTEF010000001">
    <property type="protein sequence ID" value="MFC7582081.1"/>
    <property type="molecule type" value="Genomic_DNA"/>
</dbReference>
<keyword evidence="5 6" id="KW-0472">Membrane</keyword>
<comment type="subcellular location">
    <subcellularLocation>
        <location evidence="1">Cell membrane</location>
        <topology evidence="1">Single-pass membrane protein</topology>
    </subcellularLocation>
</comment>
<dbReference type="PANTHER" id="PTHR33885">
    <property type="entry name" value="PHAGE SHOCK PROTEIN C"/>
    <property type="match status" value="1"/>
</dbReference>
<evidence type="ECO:0000256" key="4">
    <source>
        <dbReference type="ARBA" id="ARBA00022989"/>
    </source>
</evidence>
<accession>A0ABW2SQF2</accession>
<evidence type="ECO:0000313" key="8">
    <source>
        <dbReference type="EMBL" id="MFC7582081.1"/>
    </source>
</evidence>
<protein>
    <submittedName>
        <fullName evidence="8">PspC domain-containing protein</fullName>
    </submittedName>
</protein>
<comment type="caution">
    <text evidence="8">The sequence shown here is derived from an EMBL/GenBank/DDBJ whole genome shotgun (WGS) entry which is preliminary data.</text>
</comment>
<evidence type="ECO:0000256" key="5">
    <source>
        <dbReference type="ARBA" id="ARBA00023136"/>
    </source>
</evidence>
<evidence type="ECO:0000259" key="7">
    <source>
        <dbReference type="Pfam" id="PF04024"/>
    </source>
</evidence>
<reference evidence="9" key="1">
    <citation type="journal article" date="2019" name="Int. J. Syst. Evol. Microbiol.">
        <title>The Global Catalogue of Microorganisms (GCM) 10K type strain sequencing project: providing services to taxonomists for standard genome sequencing and annotation.</title>
        <authorList>
            <consortium name="The Broad Institute Genomics Platform"/>
            <consortium name="The Broad Institute Genome Sequencing Center for Infectious Disease"/>
            <person name="Wu L."/>
            <person name="Ma J."/>
        </authorList>
    </citation>
    <scope>NUCLEOTIDE SEQUENCE [LARGE SCALE GENOMIC DNA]</scope>
    <source>
        <strain evidence="9">CCUG 56698</strain>
    </source>
</reference>